<dbReference type="EMBL" id="LT854258">
    <property type="protein sequence ID" value="SMR54396.1"/>
    <property type="molecule type" value="Genomic_DNA"/>
</dbReference>
<feature type="transmembrane region" description="Helical" evidence="1">
    <location>
        <begin position="25"/>
        <end position="51"/>
    </location>
</feature>
<keyword evidence="1" id="KW-1133">Transmembrane helix</keyword>
<name>A0A2H1GLD6_ZYMTR</name>
<dbReference type="PANTHER" id="PTHR35395:SF1">
    <property type="entry name" value="DUF6536 DOMAIN-CONTAINING PROTEIN"/>
    <property type="match status" value="1"/>
</dbReference>
<sequence length="628" mass="68567">MDVCPAPHEKLLNSDFREKEPQKWISWQFAVMLGAVTAFVIFAANAGVLVWTRKNFQNVAGITTIFQGDCDVSNNAATIFHLAVNILSPLLLSASNVCAQLLSASTRKNIAKAHVKGRWFDIGVPSVRNLYRIPLWRTLGWIILFASSIPLHLVYNSVIFTTFSARSYQAAYVSSNFSTTTDRWNATIPGRTQRQLGTLADLQHNFDQLRNLTVRECVSAYTGSTNAANWGNLLIIASNVGNLPPVLAMKGFESTDGPGWARDIRCGMGQNLTVQKNTTGCVILNDGKDKIMGIGSFAHIDYCLAESLEAKCTVRISMVVLAIVTLCNLLKVIVMLNTVTSGFAPLANVGDAISSFLDEPDITMEAQGPLTIFDVRNREWQDRVAADFALDVIHFAFRNLVGRGLLVCGIAAWGGGVQAKSLGNPTDAYTADTLIRTTLDASIFSNILLVNTPQVLISFVYLFYNNAVTGMLLAREYGNYASTRKPFRTTRPVGQQRTTYWLQMPHRYVLPLTAGMALLHRLVSRSIFLVQIETYDASGSSEDTLVDTINACDYSVIFAIPALVLGFALIVSLGCLSYRKVDPGMPVAGPCSLAISAACANVMEVYAARGPVQYGVLTNRKPDADGRQ</sequence>
<feature type="transmembrane region" description="Helical" evidence="1">
    <location>
        <begin position="135"/>
        <end position="155"/>
    </location>
</feature>
<dbReference type="PANTHER" id="PTHR35395">
    <property type="entry name" value="DUF6536 DOMAIN-CONTAINING PROTEIN"/>
    <property type="match status" value="1"/>
</dbReference>
<evidence type="ECO:0000256" key="1">
    <source>
        <dbReference type="SAM" id="Phobius"/>
    </source>
</evidence>
<organism evidence="3 4">
    <name type="scientific">Zymoseptoria tritici ST99CH_1E4</name>
    <dbReference type="NCBI Taxonomy" id="1276532"/>
    <lineage>
        <taxon>Eukaryota</taxon>
        <taxon>Fungi</taxon>
        <taxon>Dikarya</taxon>
        <taxon>Ascomycota</taxon>
        <taxon>Pezizomycotina</taxon>
        <taxon>Dothideomycetes</taxon>
        <taxon>Dothideomycetidae</taxon>
        <taxon>Mycosphaerellales</taxon>
        <taxon>Mycosphaerellaceae</taxon>
        <taxon>Zymoseptoria</taxon>
    </lineage>
</organism>
<gene>
    <name evidence="3" type="ORF">ZT1E4_G7083</name>
</gene>
<dbReference type="Pfam" id="PF20163">
    <property type="entry name" value="DUF6536"/>
    <property type="match status" value="1"/>
</dbReference>
<evidence type="ECO:0000313" key="3">
    <source>
        <dbReference type="EMBL" id="SMR54396.1"/>
    </source>
</evidence>
<reference evidence="4" key="1">
    <citation type="submission" date="2017-05" db="EMBL/GenBank/DDBJ databases">
        <authorList>
            <person name="Song R."/>
            <person name="Chenine A.L."/>
            <person name="Ruprecht R.M."/>
        </authorList>
    </citation>
    <scope>NUCLEOTIDE SEQUENCE [LARGE SCALE GENOMIC DNA]</scope>
</reference>
<evidence type="ECO:0000259" key="2">
    <source>
        <dbReference type="Pfam" id="PF20163"/>
    </source>
</evidence>
<feature type="transmembrane region" description="Helical" evidence="1">
    <location>
        <begin position="554"/>
        <end position="576"/>
    </location>
</feature>
<keyword evidence="1" id="KW-0472">Membrane</keyword>
<dbReference type="AlphaFoldDB" id="A0A2H1GLD6"/>
<dbReference type="InterPro" id="IPR046623">
    <property type="entry name" value="DUF6536"/>
</dbReference>
<proteinExistence type="predicted"/>
<dbReference type="Proteomes" id="UP000245764">
    <property type="component" value="Chromosome 6"/>
</dbReference>
<feature type="domain" description="DUF6536" evidence="2">
    <location>
        <begin position="27"/>
        <end position="178"/>
    </location>
</feature>
<keyword evidence="1" id="KW-0812">Transmembrane</keyword>
<accession>A0A2H1GLD6</accession>
<evidence type="ECO:0000313" key="4">
    <source>
        <dbReference type="Proteomes" id="UP000245764"/>
    </source>
</evidence>
<protein>
    <recommendedName>
        <fullName evidence="2">DUF6536 domain-containing protein</fullName>
    </recommendedName>
</protein>